<feature type="compositionally biased region" description="Basic and acidic residues" evidence="1">
    <location>
        <begin position="12"/>
        <end position="33"/>
    </location>
</feature>
<feature type="region of interest" description="Disordered" evidence="1">
    <location>
        <begin position="1"/>
        <end position="35"/>
    </location>
</feature>
<proteinExistence type="predicted"/>
<dbReference type="HOGENOM" id="CLU_2554568_0_0_11"/>
<dbReference type="Proteomes" id="UP000001574">
    <property type="component" value="Chromosome"/>
</dbReference>
<evidence type="ECO:0000313" key="3">
    <source>
        <dbReference type="Proteomes" id="UP000001574"/>
    </source>
</evidence>
<dbReference type="KEGG" id="mav:MAV_2428"/>
<name>A0A0H2ZYQ1_MYCA1</name>
<evidence type="ECO:0000313" key="2">
    <source>
        <dbReference type="EMBL" id="ABK66822.1"/>
    </source>
</evidence>
<dbReference type="AlphaFoldDB" id="A0A0H2ZYQ1"/>
<dbReference type="EMBL" id="CP000479">
    <property type="protein sequence ID" value="ABK66822.1"/>
    <property type="molecule type" value="Genomic_DNA"/>
</dbReference>
<accession>A0A0H2ZYQ1</accession>
<protein>
    <submittedName>
        <fullName evidence="2">Uncharacterized protein</fullName>
    </submittedName>
</protein>
<reference evidence="2 3" key="1">
    <citation type="submission" date="2006-10" db="EMBL/GenBank/DDBJ databases">
        <authorList>
            <person name="Fleischmann R.D."/>
            <person name="Dodson R.J."/>
            <person name="Haft D.H."/>
            <person name="Merkel J.S."/>
            <person name="Nelson W.C."/>
            <person name="Fraser C.M."/>
        </authorList>
    </citation>
    <scope>NUCLEOTIDE SEQUENCE [LARGE SCALE GENOMIC DNA]</scope>
    <source>
        <strain evidence="2 3">104</strain>
    </source>
</reference>
<evidence type="ECO:0000256" key="1">
    <source>
        <dbReference type="SAM" id="MobiDB-lite"/>
    </source>
</evidence>
<sequence>MDGLASFPPQVGRRDRLVPREFARRPNSRESLRADPPCATMQGCGVTLPGRRCRLGWTVSVLRCSRSRSMPTSRRAGAAAPG</sequence>
<gene>
    <name evidence="2" type="ordered locus">MAV_2428</name>
</gene>
<organism evidence="2 3">
    <name type="scientific">Mycobacterium avium (strain 104)</name>
    <dbReference type="NCBI Taxonomy" id="243243"/>
    <lineage>
        <taxon>Bacteria</taxon>
        <taxon>Bacillati</taxon>
        <taxon>Actinomycetota</taxon>
        <taxon>Actinomycetes</taxon>
        <taxon>Mycobacteriales</taxon>
        <taxon>Mycobacteriaceae</taxon>
        <taxon>Mycobacterium</taxon>
        <taxon>Mycobacterium avium complex (MAC)</taxon>
    </lineage>
</organism>